<keyword evidence="2" id="KW-0812">Transmembrane</keyword>
<proteinExistence type="predicted"/>
<reference evidence="3" key="1">
    <citation type="submission" date="2013-11" db="EMBL/GenBank/DDBJ databases">
        <authorList>
            <person name="Sternberg P."/>
            <person name="Dillman A."/>
            <person name="Macchietto M."/>
        </authorList>
    </citation>
    <scope>NUCLEOTIDE SEQUENCE</scope>
    <source>
        <strain evidence="3">ALL</strain>
    </source>
</reference>
<feature type="region of interest" description="Disordered" evidence="1">
    <location>
        <begin position="149"/>
        <end position="168"/>
    </location>
</feature>
<reference evidence="3" key="3">
    <citation type="journal article" date="2019" name="G3 (Bethesda)">
        <title>Hybrid Assembly of the Genome of the Entomopathogenic Nematode Steinernema carpocapsae Identifies the X-Chromosome.</title>
        <authorList>
            <person name="Serra L."/>
            <person name="Macchietto M."/>
            <person name="Macias-Munoz A."/>
            <person name="McGill C.J."/>
            <person name="Rodriguez I.M."/>
            <person name="Rodriguez B."/>
            <person name="Murad R."/>
            <person name="Mortazavi A."/>
        </authorList>
    </citation>
    <scope>NUCLEOTIDE SEQUENCE</scope>
    <source>
        <strain evidence="3">ALL</strain>
    </source>
</reference>
<feature type="compositionally biased region" description="Basic and acidic residues" evidence="1">
    <location>
        <begin position="156"/>
        <end position="168"/>
    </location>
</feature>
<keyword evidence="2" id="KW-0472">Membrane</keyword>
<dbReference type="EMBL" id="AZBU02000002">
    <property type="protein sequence ID" value="TKR92423.1"/>
    <property type="molecule type" value="Genomic_DNA"/>
</dbReference>
<evidence type="ECO:0000313" key="3">
    <source>
        <dbReference type="EMBL" id="TKR92423.1"/>
    </source>
</evidence>
<accession>A0A4U5P8W4</accession>
<feature type="region of interest" description="Disordered" evidence="1">
    <location>
        <begin position="199"/>
        <end position="228"/>
    </location>
</feature>
<evidence type="ECO:0000256" key="2">
    <source>
        <dbReference type="SAM" id="Phobius"/>
    </source>
</evidence>
<comment type="caution">
    <text evidence="3">The sequence shown here is derived from an EMBL/GenBank/DDBJ whole genome shotgun (WGS) entry which is preliminary data.</text>
</comment>
<evidence type="ECO:0000256" key="1">
    <source>
        <dbReference type="SAM" id="MobiDB-lite"/>
    </source>
</evidence>
<name>A0A4U5P8W4_STECR</name>
<keyword evidence="2" id="KW-1133">Transmembrane helix</keyword>
<feature type="compositionally biased region" description="Basic and acidic residues" evidence="1">
    <location>
        <begin position="216"/>
        <end position="226"/>
    </location>
</feature>
<feature type="transmembrane region" description="Helical" evidence="2">
    <location>
        <begin position="55"/>
        <end position="73"/>
    </location>
</feature>
<dbReference type="AlphaFoldDB" id="A0A4U5P8W4"/>
<feature type="compositionally biased region" description="Basic residues" evidence="1">
    <location>
        <begin position="202"/>
        <end position="211"/>
    </location>
</feature>
<protein>
    <submittedName>
        <fullName evidence="3">Uncharacterized protein</fullName>
    </submittedName>
</protein>
<gene>
    <name evidence="3" type="ORF">L596_007076</name>
</gene>
<sequence>MDLDLQKAVQPWKLASWSALRCHLQILSSDLEEFKTDQFSIVFHAIRPRKNTKHLLIYVSITTISFFTSSLAYKGRLKRVWFGLRPSYVADSFGEPPKIKCVRVQNAVCVFVTEPLLAAPPTAPLSPPLFSVLITANVRTVKSNEAISGFGNQEAPRSRRGTERGAAERNLRTFGDKRLRGTKRQNNAKHLFMQCRMLITHRGPKQRRRSGGRSSPGEEKRTDLRTKRVYATKGAAREQVNMSMLLSEFANKDHVLLAQKQATNF</sequence>
<organism evidence="3">
    <name type="scientific">Steinernema carpocapsae</name>
    <name type="common">Entomopathogenic nematode</name>
    <dbReference type="NCBI Taxonomy" id="34508"/>
    <lineage>
        <taxon>Eukaryota</taxon>
        <taxon>Metazoa</taxon>
        <taxon>Ecdysozoa</taxon>
        <taxon>Nematoda</taxon>
        <taxon>Chromadorea</taxon>
        <taxon>Rhabditida</taxon>
        <taxon>Tylenchina</taxon>
        <taxon>Panagrolaimomorpha</taxon>
        <taxon>Strongyloidoidea</taxon>
        <taxon>Steinernematidae</taxon>
        <taxon>Steinernema</taxon>
    </lineage>
</organism>
<reference evidence="3" key="2">
    <citation type="journal article" date="2015" name="Genome Biol.">
        <title>Comparative genomics of Steinernema reveals deeply conserved gene regulatory networks.</title>
        <authorList>
            <person name="Dillman A.R."/>
            <person name="Macchietto M."/>
            <person name="Porter C.F."/>
            <person name="Rogers A."/>
            <person name="Williams B."/>
            <person name="Antoshechkin I."/>
            <person name="Lee M.M."/>
            <person name="Goodwin Z."/>
            <person name="Lu X."/>
            <person name="Lewis E.E."/>
            <person name="Goodrich-Blair H."/>
            <person name="Stock S.P."/>
            <person name="Adams B.J."/>
            <person name="Sternberg P.W."/>
            <person name="Mortazavi A."/>
        </authorList>
    </citation>
    <scope>NUCLEOTIDE SEQUENCE [LARGE SCALE GENOMIC DNA]</scope>
    <source>
        <strain evidence="3">ALL</strain>
    </source>
</reference>